<feature type="region of interest" description="Disordered" evidence="1">
    <location>
        <begin position="154"/>
        <end position="243"/>
    </location>
</feature>
<evidence type="ECO:0000256" key="1">
    <source>
        <dbReference type="SAM" id="MobiDB-lite"/>
    </source>
</evidence>
<reference evidence="3" key="3">
    <citation type="submission" date="2018-07" db="EMBL/GenBank/DDBJ databases">
        <authorList>
            <person name="Quirk P.G."/>
            <person name="Krulwich T.A."/>
        </authorList>
    </citation>
    <scope>NUCLEOTIDE SEQUENCE</scope>
    <source>
        <strain evidence="3">96224</strain>
    </source>
</reference>
<accession>A0A061HJ43</accession>
<evidence type="ECO:0000313" key="4">
    <source>
        <dbReference type="Proteomes" id="UP000053110"/>
    </source>
</evidence>
<feature type="region of interest" description="Disordered" evidence="1">
    <location>
        <begin position="255"/>
        <end position="287"/>
    </location>
</feature>
<dbReference type="HOGENOM" id="CLU_059403_0_0_1"/>
<feature type="compositionally biased region" description="Polar residues" evidence="1">
    <location>
        <begin position="234"/>
        <end position="243"/>
    </location>
</feature>
<sequence>MSVVSTSGNTPKSMSTRLLTMKFMQRASGSPLSSVSDQTEPMSKRQKREKRQPSRQETEMLDDRKAFLEATVQEEEKKQAALDKLAAAYGDTRWVLNDAGQTHPVPIASVRFVHTGYASLDVLPPENYAADKSGEWPATFGRRSFGRFNKALEKSQNPLFEDSEVESETKNKDDQQSTDSENTNSDDEDPTSQLIRATQREMKKNTVNKPTKRSSRADSVQSTKKRRKEEVNLNKLTSLSGRQEITPKSQIECFSCGGPHRKSECPRRKRPFTESSEEFSRKVSKLQ</sequence>
<dbReference type="Pfam" id="PF10175">
    <property type="entry name" value="MPP6"/>
    <property type="match status" value="1"/>
</dbReference>
<reference evidence="4" key="1">
    <citation type="journal article" date="2013" name="Nat. Genet.">
        <title>The wheat powdery mildew genome shows the unique evolution of an obligate biotroph.</title>
        <authorList>
            <person name="Wicker T."/>
            <person name="Oberhaensli S."/>
            <person name="Parlange F."/>
            <person name="Buchmann J.P."/>
            <person name="Shatalina M."/>
            <person name="Roffler S."/>
            <person name="Ben-David R."/>
            <person name="Dolezel J."/>
            <person name="Simkova H."/>
            <person name="Schulze-Lefert P."/>
            <person name="Spanu P.D."/>
            <person name="Bruggmann R."/>
            <person name="Amselem J."/>
            <person name="Quesneville H."/>
            <person name="Ver Loren van Themaat E."/>
            <person name="Paape T."/>
            <person name="Shimizu K.K."/>
            <person name="Keller B."/>
        </authorList>
    </citation>
    <scope>NUCLEOTIDE SEQUENCE [LARGE SCALE GENOMIC DNA]</scope>
    <source>
        <strain evidence="4">96224</strain>
    </source>
</reference>
<dbReference type="Proteomes" id="UP000053110">
    <property type="component" value="Unassembled WGS sequence"/>
</dbReference>
<gene>
    <name evidence="2" type="ORF">BGT96224_A21494</name>
    <name evidence="3" type="ORF">BGT96224V2_LOCUS2582</name>
</gene>
<proteinExistence type="predicted"/>
<feature type="compositionally biased region" description="Basic and acidic residues" evidence="1">
    <location>
        <begin position="51"/>
        <end position="61"/>
    </location>
</feature>
<name>A0A061HJ43_BLUGR</name>
<organism evidence="3">
    <name type="scientific">Blumeria graminis f. sp. tritici 96224</name>
    <dbReference type="NCBI Taxonomy" id="1268274"/>
    <lineage>
        <taxon>Eukaryota</taxon>
        <taxon>Fungi</taxon>
        <taxon>Dikarya</taxon>
        <taxon>Ascomycota</taxon>
        <taxon>Pezizomycotina</taxon>
        <taxon>Leotiomycetes</taxon>
        <taxon>Erysiphales</taxon>
        <taxon>Erysiphaceae</taxon>
        <taxon>Blumeria</taxon>
    </lineage>
</organism>
<evidence type="ECO:0000313" key="2">
    <source>
        <dbReference type="EMBL" id="EPQ65598.1"/>
    </source>
</evidence>
<dbReference type="OrthoDB" id="427960at2759"/>
<feature type="non-terminal residue" evidence="3">
    <location>
        <position position="287"/>
    </location>
</feature>
<feature type="compositionally biased region" description="Polar residues" evidence="1">
    <location>
        <begin position="27"/>
        <end position="41"/>
    </location>
</feature>
<evidence type="ECO:0000313" key="3">
    <source>
        <dbReference type="EMBL" id="SUZ09363.1"/>
    </source>
</evidence>
<dbReference type="EMBL" id="KE375021">
    <property type="protein sequence ID" value="EPQ65598.1"/>
    <property type="molecule type" value="Genomic_DNA"/>
</dbReference>
<dbReference type="AlphaFoldDB" id="A0A061HJ43"/>
<feature type="region of interest" description="Disordered" evidence="1">
    <location>
        <begin position="26"/>
        <end position="61"/>
    </location>
</feature>
<reference evidence="2" key="2">
    <citation type="submission" date="2013-01" db="EMBL/GenBank/DDBJ databases">
        <title>The wheat powdery mildew genome reveals unique evolution of an obligate biotroph.</title>
        <authorList>
            <person name="Oberhaensli S."/>
            <person name="Wicker T."/>
            <person name="Keller B."/>
        </authorList>
    </citation>
    <scope>NUCLEOTIDE SEQUENCE</scope>
    <source>
        <strain evidence="2">96224</strain>
    </source>
</reference>
<protein>
    <submittedName>
        <fullName evidence="3">BgtA-21494</fullName>
    </submittedName>
</protein>
<dbReference type="EMBL" id="UIGY01000048">
    <property type="protein sequence ID" value="SUZ09363.1"/>
    <property type="molecule type" value="Genomic_DNA"/>
</dbReference>